<proteinExistence type="predicted"/>
<keyword evidence="1" id="KW-0175">Coiled coil</keyword>
<dbReference type="EMBL" id="JAGMWT010000036">
    <property type="protein sequence ID" value="KAH7108740.1"/>
    <property type="molecule type" value="Genomic_DNA"/>
</dbReference>
<keyword evidence="3" id="KW-1185">Reference proteome</keyword>
<feature type="coiled-coil region" evidence="1">
    <location>
        <begin position="58"/>
        <end position="140"/>
    </location>
</feature>
<accession>A0A9P9I6S2</accession>
<sequence length="179" mass="20482">MAAQQQQAGPTFESHNDFRHYYVQRLYTLDSVMCIVMAISRKILRQTELDFLQFVASYEEKQQKNAQLSASNDSLRCNLDRAHHAINTLESQLYAGDSSDSCSRSCCNESSELNETLRLVEQLESDIVQLEESKLRMQVEHEQDMNNVIQAYEGVVSEARVGPVQEKTESIELDVKSNR</sequence>
<organism evidence="2 3">
    <name type="scientific">Dendryphion nanum</name>
    <dbReference type="NCBI Taxonomy" id="256645"/>
    <lineage>
        <taxon>Eukaryota</taxon>
        <taxon>Fungi</taxon>
        <taxon>Dikarya</taxon>
        <taxon>Ascomycota</taxon>
        <taxon>Pezizomycotina</taxon>
        <taxon>Dothideomycetes</taxon>
        <taxon>Pleosporomycetidae</taxon>
        <taxon>Pleosporales</taxon>
        <taxon>Torulaceae</taxon>
        <taxon>Dendryphion</taxon>
    </lineage>
</organism>
<protein>
    <submittedName>
        <fullName evidence="2">Uncharacterized protein</fullName>
    </submittedName>
</protein>
<dbReference type="Proteomes" id="UP000700596">
    <property type="component" value="Unassembled WGS sequence"/>
</dbReference>
<gene>
    <name evidence="2" type="ORF">B0J11DRAFT_513108</name>
</gene>
<name>A0A9P9I6S2_9PLEO</name>
<dbReference type="AlphaFoldDB" id="A0A9P9I6S2"/>
<evidence type="ECO:0000313" key="3">
    <source>
        <dbReference type="Proteomes" id="UP000700596"/>
    </source>
</evidence>
<reference evidence="2" key="1">
    <citation type="journal article" date="2021" name="Nat. Commun.">
        <title>Genetic determinants of endophytism in the Arabidopsis root mycobiome.</title>
        <authorList>
            <person name="Mesny F."/>
            <person name="Miyauchi S."/>
            <person name="Thiergart T."/>
            <person name="Pickel B."/>
            <person name="Atanasova L."/>
            <person name="Karlsson M."/>
            <person name="Huettel B."/>
            <person name="Barry K.W."/>
            <person name="Haridas S."/>
            <person name="Chen C."/>
            <person name="Bauer D."/>
            <person name="Andreopoulos W."/>
            <person name="Pangilinan J."/>
            <person name="LaButti K."/>
            <person name="Riley R."/>
            <person name="Lipzen A."/>
            <person name="Clum A."/>
            <person name="Drula E."/>
            <person name="Henrissat B."/>
            <person name="Kohler A."/>
            <person name="Grigoriev I.V."/>
            <person name="Martin F.M."/>
            <person name="Hacquard S."/>
        </authorList>
    </citation>
    <scope>NUCLEOTIDE SEQUENCE</scope>
    <source>
        <strain evidence="2">MPI-CAGE-CH-0243</strain>
    </source>
</reference>
<comment type="caution">
    <text evidence="2">The sequence shown here is derived from an EMBL/GenBank/DDBJ whole genome shotgun (WGS) entry which is preliminary data.</text>
</comment>
<evidence type="ECO:0000256" key="1">
    <source>
        <dbReference type="SAM" id="Coils"/>
    </source>
</evidence>
<evidence type="ECO:0000313" key="2">
    <source>
        <dbReference type="EMBL" id="KAH7108740.1"/>
    </source>
</evidence>